<sequence>MRPEAVATCLLASSASPAQSLRRVSRHGARCLGVSLCLRVSAYLPQCPCPPVPLSLSSSVRRTLPDQSRRVARLDYSSSSFRGGQAILAHASPTCLSRCARQPRPLCPPRRAPSSLGPLATCHLLLSPPPIVTGPSGGPDSVAMAPARTLNLRGGSMSPSRQCEASVLKVGGDLYDEAGYRMDVTVWFRHRNEVLYCESPYSFTIPIAHTHTRTHAHTHSGDTTRKGANSPFACLTSNWALATPPASAEAARRATAGVACRGHRSTRKPSEGALSGLF</sequence>
<keyword evidence="2" id="KW-1185">Reference proteome</keyword>
<dbReference type="AlphaFoldDB" id="A0A448WIX9"/>
<dbReference type="Proteomes" id="UP000784294">
    <property type="component" value="Unassembled WGS sequence"/>
</dbReference>
<accession>A0A448WIX9</accession>
<organism evidence="1 2">
    <name type="scientific">Protopolystoma xenopodis</name>
    <dbReference type="NCBI Taxonomy" id="117903"/>
    <lineage>
        <taxon>Eukaryota</taxon>
        <taxon>Metazoa</taxon>
        <taxon>Spiralia</taxon>
        <taxon>Lophotrochozoa</taxon>
        <taxon>Platyhelminthes</taxon>
        <taxon>Monogenea</taxon>
        <taxon>Polyopisthocotylea</taxon>
        <taxon>Polystomatidea</taxon>
        <taxon>Polystomatidae</taxon>
        <taxon>Protopolystoma</taxon>
    </lineage>
</organism>
<protein>
    <submittedName>
        <fullName evidence="1">Uncharacterized protein</fullName>
    </submittedName>
</protein>
<dbReference type="EMBL" id="CAAALY010015847">
    <property type="protein sequence ID" value="VEL12791.1"/>
    <property type="molecule type" value="Genomic_DNA"/>
</dbReference>
<evidence type="ECO:0000313" key="2">
    <source>
        <dbReference type="Proteomes" id="UP000784294"/>
    </source>
</evidence>
<reference evidence="1" key="1">
    <citation type="submission" date="2018-11" db="EMBL/GenBank/DDBJ databases">
        <authorList>
            <consortium name="Pathogen Informatics"/>
        </authorList>
    </citation>
    <scope>NUCLEOTIDE SEQUENCE</scope>
</reference>
<dbReference type="OrthoDB" id="6242809at2759"/>
<evidence type="ECO:0000313" key="1">
    <source>
        <dbReference type="EMBL" id="VEL12791.1"/>
    </source>
</evidence>
<name>A0A448WIX9_9PLAT</name>
<comment type="caution">
    <text evidence="1">The sequence shown here is derived from an EMBL/GenBank/DDBJ whole genome shotgun (WGS) entry which is preliminary data.</text>
</comment>
<gene>
    <name evidence="1" type="ORF">PXEA_LOCUS6231</name>
</gene>
<proteinExistence type="predicted"/>